<feature type="compositionally biased region" description="Low complexity" evidence="1">
    <location>
        <begin position="88"/>
        <end position="100"/>
    </location>
</feature>
<protein>
    <submittedName>
        <fullName evidence="2">Uncharacterized protein</fullName>
    </submittedName>
</protein>
<feature type="region of interest" description="Disordered" evidence="1">
    <location>
        <begin position="87"/>
        <end position="193"/>
    </location>
</feature>
<evidence type="ECO:0000313" key="3">
    <source>
        <dbReference type="Proteomes" id="UP000322225"/>
    </source>
</evidence>
<reference evidence="2" key="2">
    <citation type="submission" date="2024-01" db="EMBL/GenBank/DDBJ databases">
        <title>Comparative genomics of Cryptococcus and Kwoniella reveals pathogenesis evolution and contrasting modes of karyotype evolution via chromosome fusion or intercentromeric recombination.</title>
        <authorList>
            <person name="Coelho M.A."/>
            <person name="David-Palma M."/>
            <person name="Shea T."/>
            <person name="Bowers K."/>
            <person name="McGinley-Smith S."/>
            <person name="Mohammad A.W."/>
            <person name="Gnirke A."/>
            <person name="Yurkov A.M."/>
            <person name="Nowrousian M."/>
            <person name="Sun S."/>
            <person name="Cuomo C.A."/>
            <person name="Heitman J."/>
        </authorList>
    </citation>
    <scope>NUCLEOTIDE SEQUENCE</scope>
    <source>
        <strain evidence="2">CBS 12478</strain>
    </source>
</reference>
<accession>A0A5M6C098</accession>
<dbReference type="RefSeq" id="XP_031861382.1">
    <property type="nucleotide sequence ID" value="XM_032004517.1"/>
</dbReference>
<dbReference type="KEGG" id="ksn:43588653"/>
<keyword evidence="3" id="KW-1185">Reference proteome</keyword>
<evidence type="ECO:0000256" key="1">
    <source>
        <dbReference type="SAM" id="MobiDB-lite"/>
    </source>
</evidence>
<name>A0A5M6C098_9TREE</name>
<organism evidence="2 3">
    <name type="scientific">Kwoniella shandongensis</name>
    <dbReference type="NCBI Taxonomy" id="1734106"/>
    <lineage>
        <taxon>Eukaryota</taxon>
        <taxon>Fungi</taxon>
        <taxon>Dikarya</taxon>
        <taxon>Basidiomycota</taxon>
        <taxon>Agaricomycotina</taxon>
        <taxon>Tremellomycetes</taxon>
        <taxon>Tremellales</taxon>
        <taxon>Cryptococcaceae</taxon>
        <taxon>Kwoniella</taxon>
    </lineage>
</organism>
<sequence length="653" mass="70916">MPRVPYEQHRAQKAAAARDEWNRRYQRQGSVVESETDAESLFSNTTYQSHSSIHSPYPRHAYSHHSTLLDPSSASASIRGSMRQRTFSSTSYASSSNHVSPSSLTTELKELREGSSPRATGAVRSSSESSPNSGGLGLHIKLPPPSSTTSTSIERKRSDYLVPPSSISSDVARAERRARRRKEREENSTLRGGKFDSPLRTGIRWLTKNGWGRWSLPLGLGTVMLVKMVSSVFGEGGSGWLGVGEGYGWNDLVGEGIWMGMVVWWIVNEGLKGGRSWRSQVTGIMTILLAPVFTSGNSHRLSHITTILSLNLLSSSRDFLAFSLMVLNFLFDAKSWPYLFTIAVYQAGECLWLGSPSGWAHLLGLVSTAILAKPLLCFLPGTPSSWSATTLGKLSSEILGNAPRLLRAVSTQFDQSGVYSNIEALQQALCQGGSSWSLELLWQHKLKIAISALSIIPAATILLYSSYSLRPSTSETTPRRTRSAAPPTLNLLPLVLFLSSISSVIYSGTSDDVALSLMPLALLIALRGGAARGAEGGGTEDEVWRVGSWLMNLGMIGLVPTSTTSSQVFKSTLLTVVWNWTIGTSNLTSIPIILRQACQVALPQKLLISYIVPIENGLVKSVFALSWIWGLKKLIEGAWAMGGLSGRTKARSK</sequence>
<evidence type="ECO:0000313" key="2">
    <source>
        <dbReference type="EMBL" id="WWD17881.1"/>
    </source>
</evidence>
<dbReference type="AlphaFoldDB" id="A0A5M6C098"/>
<proteinExistence type="predicted"/>
<reference evidence="2" key="1">
    <citation type="submission" date="2017-08" db="EMBL/GenBank/DDBJ databases">
        <authorList>
            <person name="Cuomo C."/>
            <person name="Billmyre B."/>
            <person name="Heitman J."/>
        </authorList>
    </citation>
    <scope>NUCLEOTIDE SEQUENCE</scope>
    <source>
        <strain evidence="2">CBS 12478</strain>
    </source>
</reference>
<dbReference type="GeneID" id="43588653"/>
<dbReference type="EMBL" id="CP144054">
    <property type="protein sequence ID" value="WWD17881.1"/>
    <property type="molecule type" value="Genomic_DNA"/>
</dbReference>
<gene>
    <name evidence="2" type="ORF">CI109_102325</name>
</gene>
<dbReference type="Proteomes" id="UP000322225">
    <property type="component" value="Chromosome 4"/>
</dbReference>
<feature type="region of interest" description="Disordered" evidence="1">
    <location>
        <begin position="1"/>
        <end position="22"/>
    </location>
</feature>
<dbReference type="OrthoDB" id="2565032at2759"/>